<sequence>CWSTSRCGGSWSRSKKKVGVEEAGQLLPEHGVGGDVGINIDPPHVPFAEDAQEPFYDEIVFRFLHDNHDDGDDRLWQVGWK</sequence>
<evidence type="ECO:0000313" key="2">
    <source>
        <dbReference type="Proteomes" id="UP000242715"/>
    </source>
</evidence>
<protein>
    <submittedName>
        <fullName evidence="1">Uncharacterized protein</fullName>
    </submittedName>
</protein>
<name>A0A2Z6PAP0_TRISU</name>
<feature type="non-terminal residue" evidence="1">
    <location>
        <position position="1"/>
    </location>
</feature>
<dbReference type="Proteomes" id="UP000242715">
    <property type="component" value="Unassembled WGS sequence"/>
</dbReference>
<dbReference type="AlphaFoldDB" id="A0A2Z6PAP0"/>
<gene>
    <name evidence="1" type="ORF">TSUD_258410</name>
</gene>
<reference evidence="2" key="1">
    <citation type="journal article" date="2017" name="Front. Plant Sci.">
        <title>Climate Clever Clovers: New Paradigm to Reduce the Environmental Footprint of Ruminants by Breeding Low Methanogenic Forages Utilizing Haplotype Variation.</title>
        <authorList>
            <person name="Kaur P."/>
            <person name="Appels R."/>
            <person name="Bayer P.E."/>
            <person name="Keeble-Gagnere G."/>
            <person name="Wang J."/>
            <person name="Hirakawa H."/>
            <person name="Shirasawa K."/>
            <person name="Vercoe P."/>
            <person name="Stefanova K."/>
            <person name="Durmic Z."/>
            <person name="Nichols P."/>
            <person name="Revell C."/>
            <person name="Isobe S.N."/>
            <person name="Edwards D."/>
            <person name="Erskine W."/>
        </authorList>
    </citation>
    <scope>NUCLEOTIDE SEQUENCE [LARGE SCALE GENOMIC DNA]</scope>
    <source>
        <strain evidence="2">cv. Daliak</strain>
    </source>
</reference>
<dbReference type="EMBL" id="DF973788">
    <property type="protein sequence ID" value="GAU40047.1"/>
    <property type="molecule type" value="Genomic_DNA"/>
</dbReference>
<proteinExistence type="predicted"/>
<keyword evidence="2" id="KW-1185">Reference proteome</keyword>
<organism evidence="1 2">
    <name type="scientific">Trifolium subterraneum</name>
    <name type="common">Subterranean clover</name>
    <dbReference type="NCBI Taxonomy" id="3900"/>
    <lineage>
        <taxon>Eukaryota</taxon>
        <taxon>Viridiplantae</taxon>
        <taxon>Streptophyta</taxon>
        <taxon>Embryophyta</taxon>
        <taxon>Tracheophyta</taxon>
        <taxon>Spermatophyta</taxon>
        <taxon>Magnoliopsida</taxon>
        <taxon>eudicotyledons</taxon>
        <taxon>Gunneridae</taxon>
        <taxon>Pentapetalae</taxon>
        <taxon>rosids</taxon>
        <taxon>fabids</taxon>
        <taxon>Fabales</taxon>
        <taxon>Fabaceae</taxon>
        <taxon>Papilionoideae</taxon>
        <taxon>50 kb inversion clade</taxon>
        <taxon>NPAAA clade</taxon>
        <taxon>Hologalegina</taxon>
        <taxon>IRL clade</taxon>
        <taxon>Trifolieae</taxon>
        <taxon>Trifolium</taxon>
    </lineage>
</organism>
<evidence type="ECO:0000313" key="1">
    <source>
        <dbReference type="EMBL" id="GAU40047.1"/>
    </source>
</evidence>
<accession>A0A2Z6PAP0</accession>